<organism evidence="4 5">
    <name type="scientific">Monilinia fructigena</name>
    <dbReference type="NCBI Taxonomy" id="38457"/>
    <lineage>
        <taxon>Eukaryota</taxon>
        <taxon>Fungi</taxon>
        <taxon>Dikarya</taxon>
        <taxon>Ascomycota</taxon>
        <taxon>Pezizomycotina</taxon>
        <taxon>Leotiomycetes</taxon>
        <taxon>Helotiales</taxon>
        <taxon>Sclerotiniaceae</taxon>
        <taxon>Monilinia</taxon>
    </lineage>
</organism>
<dbReference type="Gene3D" id="3.30.50.10">
    <property type="entry name" value="Erythroid Transcription Factor GATA-1, subunit A"/>
    <property type="match status" value="1"/>
</dbReference>
<dbReference type="AlphaFoldDB" id="A0A395IGZ1"/>
<gene>
    <name evidence="4" type="ORF">DID88_006474</name>
</gene>
<dbReference type="InterPro" id="IPR013088">
    <property type="entry name" value="Znf_NHR/GATA"/>
</dbReference>
<feature type="region of interest" description="Disordered" evidence="2">
    <location>
        <begin position="901"/>
        <end position="931"/>
    </location>
</feature>
<dbReference type="GO" id="GO:0043565">
    <property type="term" value="F:sequence-specific DNA binding"/>
    <property type="evidence" value="ECO:0007669"/>
    <property type="project" value="InterPro"/>
</dbReference>
<dbReference type="InterPro" id="IPR000679">
    <property type="entry name" value="Znf_GATA"/>
</dbReference>
<feature type="compositionally biased region" description="Polar residues" evidence="2">
    <location>
        <begin position="901"/>
        <end position="917"/>
    </location>
</feature>
<proteinExistence type="predicted"/>
<evidence type="ECO:0000313" key="5">
    <source>
        <dbReference type="Proteomes" id="UP000249056"/>
    </source>
</evidence>
<dbReference type="PANTHER" id="PTHR36167">
    <property type="entry name" value="C2H2 FINGER DOMAIN TRANSCRIPTION FACTOR (EUROFUNG)-RELATED"/>
    <property type="match status" value="1"/>
</dbReference>
<evidence type="ECO:0000256" key="2">
    <source>
        <dbReference type="SAM" id="MobiDB-lite"/>
    </source>
</evidence>
<evidence type="ECO:0000256" key="1">
    <source>
        <dbReference type="PROSITE-ProRule" id="PRU00094"/>
    </source>
</evidence>
<dbReference type="SMART" id="SM00401">
    <property type="entry name" value="ZnF_GATA"/>
    <property type="match status" value="1"/>
</dbReference>
<feature type="region of interest" description="Disordered" evidence="2">
    <location>
        <begin position="1152"/>
        <end position="1193"/>
    </location>
</feature>
<feature type="compositionally biased region" description="Basic and acidic residues" evidence="2">
    <location>
        <begin position="728"/>
        <end position="739"/>
    </location>
</feature>
<dbReference type="OrthoDB" id="5431013at2759"/>
<dbReference type="CDD" id="cd00202">
    <property type="entry name" value="ZnF_GATA"/>
    <property type="match status" value="1"/>
</dbReference>
<dbReference type="SUPFAM" id="SSF57716">
    <property type="entry name" value="Glucocorticoid receptor-like (DNA-binding domain)"/>
    <property type="match status" value="1"/>
</dbReference>
<feature type="domain" description="GATA-type" evidence="3">
    <location>
        <begin position="833"/>
        <end position="866"/>
    </location>
</feature>
<keyword evidence="1" id="KW-0479">Metal-binding</keyword>
<reference evidence="4 5" key="1">
    <citation type="submission" date="2018-06" db="EMBL/GenBank/DDBJ databases">
        <title>Genome Sequence of the Brown Rot Fungal Pathogen Monilinia fructigena.</title>
        <authorList>
            <person name="Landi L."/>
            <person name="De Miccolis Angelini R.M."/>
            <person name="Pollastro S."/>
            <person name="Abate D."/>
            <person name="Faretra F."/>
            <person name="Romanazzi G."/>
        </authorList>
    </citation>
    <scope>NUCLEOTIDE SEQUENCE [LARGE SCALE GENOMIC DNA]</scope>
    <source>
        <strain evidence="4 5">Mfrg269</strain>
    </source>
</reference>
<feature type="compositionally biased region" description="Polar residues" evidence="2">
    <location>
        <begin position="606"/>
        <end position="615"/>
    </location>
</feature>
<feature type="compositionally biased region" description="Basic and acidic residues" evidence="2">
    <location>
        <begin position="919"/>
        <end position="931"/>
    </location>
</feature>
<dbReference type="PROSITE" id="PS50114">
    <property type="entry name" value="GATA_ZN_FINGER_2"/>
    <property type="match status" value="1"/>
</dbReference>
<evidence type="ECO:0000259" key="3">
    <source>
        <dbReference type="PROSITE" id="PS50114"/>
    </source>
</evidence>
<feature type="compositionally biased region" description="Basic and acidic residues" evidence="2">
    <location>
        <begin position="669"/>
        <end position="686"/>
    </location>
</feature>
<feature type="region of interest" description="Disordered" evidence="2">
    <location>
        <begin position="605"/>
        <end position="742"/>
    </location>
</feature>
<dbReference type="InterPro" id="IPR039327">
    <property type="entry name" value="CON7-like"/>
</dbReference>
<feature type="compositionally biased region" description="Basic and acidic residues" evidence="2">
    <location>
        <begin position="696"/>
        <end position="715"/>
    </location>
</feature>
<dbReference type="GO" id="GO:0008270">
    <property type="term" value="F:zinc ion binding"/>
    <property type="evidence" value="ECO:0007669"/>
    <property type="project" value="UniProtKB-KW"/>
</dbReference>
<dbReference type="CDD" id="cd14688">
    <property type="entry name" value="bZIP_YAP"/>
    <property type="match status" value="1"/>
</dbReference>
<dbReference type="Proteomes" id="UP000249056">
    <property type="component" value="Unassembled WGS sequence"/>
</dbReference>
<dbReference type="GO" id="GO:0006355">
    <property type="term" value="P:regulation of DNA-templated transcription"/>
    <property type="evidence" value="ECO:0007669"/>
    <property type="project" value="InterPro"/>
</dbReference>
<name>A0A395IGZ1_9HELO</name>
<feature type="compositionally biased region" description="Polar residues" evidence="2">
    <location>
        <begin position="311"/>
        <end position="328"/>
    </location>
</feature>
<keyword evidence="1" id="KW-0863">Zinc-finger</keyword>
<feature type="compositionally biased region" description="Polar residues" evidence="2">
    <location>
        <begin position="647"/>
        <end position="661"/>
    </location>
</feature>
<sequence length="1193" mass="131214">MALEVIGGIASIAQLAGTVYTISKTLYEVGEALSNAPSDIKDLARDLETFSDELHLLSTLLHGKDGRYADQVYRLTAKIIGDCATICTKIDRIIRKLRSGSVWAKVKWLYKEKEIMKLLARLRDLKLSLMGTLSVLSALRADHMMDSLGIQNSSLIGGQDGHSLSAGTIKQVEETRLKLAGIKMIDTTKTCQGSKFGSTSSTSLLSGSSSSASNSSVTSATLIGFSASQIPSTSSLASSGFISMVTIPKSIPMLNPKAFESVDSFHSAISYQNVDSSSPVIETAILPTSLPQATSKFSSIDISKNTVAAVSSRKGPTSASTTATSQLDASPEIDGKSLQTWRNEMSILAMKHFILFPCLQSTTHRYPTENQQTDSNCSLPMTSSIPQELATSVYDPPIQQSIPHADNSFDETKPFTSVDLTIEHSANITPDDFEATGSLIPSTIKSSSQKTRKYSPTQNPAEFQAAMGFAGLDIKNIGLPLPSGENLELDRVAHEIEGASEVGVPCQLPINIGAQPKMPLRQLLPPPSRMSGTVFRTKVLIHDASQSSQFPTSPEYSLAEIEPSKLWKNQPDTELLPLIGQKKLPDNVPVPDEDTVLENIAYLNKQKGSQRTATNMPPRGRPMESLSPSRKGRGVAMESRERRETFADSSPISFSPNSQNLPVLGNAKDNGRNDWSDIKDRGERRKAQNRLAQRLFLERVKTDKERQDSYAESHPHARHSFNTSDLNKLSDDNHDDHDNISCLPWSSIQMSYQQQQQQQQRMQKEQQLQVCAETIAAGQIEMQYQSYWPVRCGLDRKTSSYLGTEHAQEVAFADESLALPSAEKEAKRRKGTSNTGRECIDCHTKSTPEWRRGPGGTRELCNNCGLKWAKPLRHGTKVGCVPESTCNSFGPPKSANHDIVTSSSIDHPRNTSTTSDINPHLDDKISGFSPHNKDNYKRPGELWIKGLKNLLSLSPILGSNLGEYLNRENVVTITGPNFLITNPDWSADFHKKNINASRQRIPDAASSIQRIFKVLDVMEETIGLKVGAIAWACLLSGVENILSPDIGLALQMRVEIASQIAQIASIVARYIVMENIYAQWKEMSLDKRYEGSLINFSTHVLNYFGELLSPTAEYGDEFSTKMKSYFKGIMYADEACRGFTVIFSNESDPLNPKRPIEDVSGDSDYTEDSYGTRGSGEKCGMEDRPSLAKRTRI</sequence>
<evidence type="ECO:0000313" key="4">
    <source>
        <dbReference type="EMBL" id="RAL59615.1"/>
    </source>
</evidence>
<comment type="caution">
    <text evidence="4">The sequence shown here is derived from an EMBL/GenBank/DDBJ whole genome shotgun (WGS) entry which is preliminary data.</text>
</comment>
<keyword evidence="5" id="KW-1185">Reference proteome</keyword>
<feature type="compositionally biased region" description="Basic and acidic residues" evidence="2">
    <location>
        <begin position="1175"/>
        <end position="1186"/>
    </location>
</feature>
<dbReference type="EMBL" id="QKRW01000050">
    <property type="protein sequence ID" value="RAL59615.1"/>
    <property type="molecule type" value="Genomic_DNA"/>
</dbReference>
<dbReference type="PROSITE" id="PS00344">
    <property type="entry name" value="GATA_ZN_FINGER_1"/>
    <property type="match status" value="1"/>
</dbReference>
<feature type="region of interest" description="Disordered" evidence="2">
    <location>
        <begin position="311"/>
        <end position="330"/>
    </location>
</feature>
<protein>
    <recommendedName>
        <fullName evidence="3">GATA-type domain-containing protein</fullName>
    </recommendedName>
</protein>
<dbReference type="Pfam" id="PF00320">
    <property type="entry name" value="GATA"/>
    <property type="match status" value="1"/>
</dbReference>
<keyword evidence="1" id="KW-0862">Zinc</keyword>
<accession>A0A395IGZ1</accession>
<dbReference type="PANTHER" id="PTHR36167:SF3">
    <property type="entry name" value="C2H2 FINGER DOMAIN TRANSCRIPTION FACTOR (EUROFUNG)-RELATED"/>
    <property type="match status" value="1"/>
</dbReference>